<reference evidence="2 3" key="1">
    <citation type="submission" date="2016-08" db="EMBL/GenBank/DDBJ databases">
        <title>Hymenobacter coccineus sp. nov., Hymenobacter lapidarius sp. nov. and Hymenobacter glacialis sp. nov., isolated from Antarctic soil.</title>
        <authorList>
            <person name="Sedlacek I."/>
            <person name="Kralova S."/>
            <person name="Kyrova K."/>
            <person name="Maslanova I."/>
            <person name="Stankova E."/>
            <person name="Vrbovska V."/>
            <person name="Nemec M."/>
            <person name="Bartak M."/>
            <person name="Svec P."/>
            <person name="Busse H.-J."/>
            <person name="Pantucek R."/>
        </authorList>
    </citation>
    <scope>NUCLEOTIDE SEQUENCE [LARGE SCALE GENOMIC DNA]</scope>
    <source>
        <strain evidence="2 3">CCM 8648</strain>
    </source>
</reference>
<dbReference type="InterPro" id="IPR029058">
    <property type="entry name" value="AB_hydrolase_fold"/>
</dbReference>
<evidence type="ECO:0000313" key="2">
    <source>
        <dbReference type="EMBL" id="OGX83109.1"/>
    </source>
</evidence>
<feature type="domain" description="Serine aminopeptidase S33" evidence="1">
    <location>
        <begin position="220"/>
        <end position="436"/>
    </location>
</feature>
<evidence type="ECO:0000259" key="1">
    <source>
        <dbReference type="Pfam" id="PF12146"/>
    </source>
</evidence>
<dbReference type="Pfam" id="PF12146">
    <property type="entry name" value="Hydrolase_4"/>
    <property type="match status" value="1"/>
</dbReference>
<protein>
    <recommendedName>
        <fullName evidence="1">Serine aminopeptidase S33 domain-containing protein</fullName>
    </recommendedName>
</protein>
<dbReference type="SUPFAM" id="SSF53474">
    <property type="entry name" value="alpha/beta-Hydrolases"/>
    <property type="match status" value="1"/>
</dbReference>
<dbReference type="Proteomes" id="UP000177791">
    <property type="component" value="Unassembled WGS sequence"/>
</dbReference>
<dbReference type="EMBL" id="MDZC01000089">
    <property type="protein sequence ID" value="OGX83109.1"/>
    <property type="molecule type" value="Genomic_DNA"/>
</dbReference>
<dbReference type="GO" id="GO:0052689">
    <property type="term" value="F:carboxylic ester hydrolase activity"/>
    <property type="evidence" value="ECO:0007669"/>
    <property type="project" value="TreeGrafter"/>
</dbReference>
<gene>
    <name evidence="2" type="ORF">BEN48_17360</name>
</gene>
<dbReference type="STRING" id="1908236.BEN48_17360"/>
<dbReference type="PANTHER" id="PTHR43265">
    <property type="entry name" value="ESTERASE ESTD"/>
    <property type="match status" value="1"/>
</dbReference>
<proteinExistence type="predicted"/>
<evidence type="ECO:0000313" key="3">
    <source>
        <dbReference type="Proteomes" id="UP000177791"/>
    </source>
</evidence>
<sequence length="484" mass="51889">MPGFLLPFFIMTINTFRLSAFFGGFFMCLALAAAPPVGAYRLPTAPAAADTPALDGLWKGQLKVPGGQLEVIFRFMKLSGGEYFCSLDVPMQKVSRMNVKMEVKADTVRLFAEESNSRFVGKISADSKQISGIWQQPGFKTPMVLNFSPLPDMSAKNVRLTPPYREEEATFTNLTANSRLSGMLTIPAGPGPFPAVVLLSDAGPQDRDGTVGDFAPLGLLADFLTRRGVAVLRFDDRGVGKSGGTPAVTTDDLVSDAQAGMNFLRTRPEIDLAHLGLIGHGEGGNVALLAAAQPLPPAFVVALAAYGLPGRDIVVQQQATTLRTLGTETPQIEAATKRQLAMLEIIRQTTDNAQAQAIVANMLKQNNAAIDNATAQSSAAEMTSARYRFFLAFNPVEKLSAVSCPVLLLNGTSDLTINADTNLKALNSGLSKNKGLTSKKLAGVNHLFQPEPAKWPIVNGQQQPNFSPEAQETIREWIVAQSKK</sequence>
<dbReference type="InterPro" id="IPR022742">
    <property type="entry name" value="Hydrolase_4"/>
</dbReference>
<dbReference type="PANTHER" id="PTHR43265:SF1">
    <property type="entry name" value="ESTERASE ESTD"/>
    <property type="match status" value="1"/>
</dbReference>
<comment type="caution">
    <text evidence="2">The sequence shown here is derived from an EMBL/GenBank/DDBJ whole genome shotgun (WGS) entry which is preliminary data.</text>
</comment>
<dbReference type="InterPro" id="IPR053145">
    <property type="entry name" value="AB_hydrolase_Est10"/>
</dbReference>
<dbReference type="AlphaFoldDB" id="A0A1G1SWY1"/>
<accession>A0A1G1SWY1</accession>
<keyword evidence="3" id="KW-1185">Reference proteome</keyword>
<organism evidence="2 3">
    <name type="scientific">Hymenobacter glacialis</name>
    <dbReference type="NCBI Taxonomy" id="1908236"/>
    <lineage>
        <taxon>Bacteria</taxon>
        <taxon>Pseudomonadati</taxon>
        <taxon>Bacteroidota</taxon>
        <taxon>Cytophagia</taxon>
        <taxon>Cytophagales</taxon>
        <taxon>Hymenobacteraceae</taxon>
        <taxon>Hymenobacter</taxon>
    </lineage>
</organism>
<name>A0A1G1SWY1_9BACT</name>
<dbReference type="Gene3D" id="3.40.50.1820">
    <property type="entry name" value="alpha/beta hydrolase"/>
    <property type="match status" value="1"/>
</dbReference>